<evidence type="ECO:0008006" key="2">
    <source>
        <dbReference type="Google" id="ProtNLM"/>
    </source>
</evidence>
<evidence type="ECO:0000313" key="1">
    <source>
        <dbReference type="EMBL" id="GAG73813.1"/>
    </source>
</evidence>
<dbReference type="EMBL" id="BART01001892">
    <property type="protein sequence ID" value="GAG73813.1"/>
    <property type="molecule type" value="Genomic_DNA"/>
</dbReference>
<proteinExistence type="predicted"/>
<organism evidence="1">
    <name type="scientific">marine sediment metagenome</name>
    <dbReference type="NCBI Taxonomy" id="412755"/>
    <lineage>
        <taxon>unclassified sequences</taxon>
        <taxon>metagenomes</taxon>
        <taxon>ecological metagenomes</taxon>
    </lineage>
</organism>
<comment type="caution">
    <text evidence="1">The sequence shown here is derived from an EMBL/GenBank/DDBJ whole genome shotgun (WGS) entry which is preliminary data.</text>
</comment>
<gene>
    <name evidence="1" type="ORF">S01H4_06228</name>
</gene>
<dbReference type="AlphaFoldDB" id="X1AN93"/>
<feature type="non-terminal residue" evidence="1">
    <location>
        <position position="1"/>
    </location>
</feature>
<accession>X1AN93</accession>
<protein>
    <recommendedName>
        <fullName evidence="2">Nitronate monooxygenase domain-containing protein</fullName>
    </recommendedName>
</protein>
<name>X1AN93_9ZZZZ</name>
<sequence>RSLGAAHRVWNNQVAKKVLELESSKIDQMEIFDVAAGFKSKLMYEQGDLTAGIVSCGQGVGLIHNIPTVKELIDQIMKEATDIVQNLFKS</sequence>
<dbReference type="InterPro" id="IPR013785">
    <property type="entry name" value="Aldolase_TIM"/>
</dbReference>
<dbReference type="Gene3D" id="3.20.20.70">
    <property type="entry name" value="Aldolase class I"/>
    <property type="match status" value="1"/>
</dbReference>
<reference evidence="1" key="1">
    <citation type="journal article" date="2014" name="Front. Microbiol.">
        <title>High frequency of phylogenetically diverse reductive dehalogenase-homologous genes in deep subseafloor sedimentary metagenomes.</title>
        <authorList>
            <person name="Kawai M."/>
            <person name="Futagami T."/>
            <person name="Toyoda A."/>
            <person name="Takaki Y."/>
            <person name="Nishi S."/>
            <person name="Hori S."/>
            <person name="Arai W."/>
            <person name="Tsubouchi T."/>
            <person name="Morono Y."/>
            <person name="Uchiyama I."/>
            <person name="Ito T."/>
            <person name="Fujiyama A."/>
            <person name="Inagaki F."/>
            <person name="Takami H."/>
        </authorList>
    </citation>
    <scope>NUCLEOTIDE SEQUENCE</scope>
    <source>
        <strain evidence="1">Expedition CK06-06</strain>
    </source>
</reference>